<dbReference type="Proteomes" id="UP000236893">
    <property type="component" value="Unassembled WGS sequence"/>
</dbReference>
<dbReference type="InterPro" id="IPR038765">
    <property type="entry name" value="Papain-like_cys_pep_sf"/>
</dbReference>
<dbReference type="GO" id="GO:0006508">
    <property type="term" value="P:proteolysis"/>
    <property type="evidence" value="ECO:0007669"/>
    <property type="project" value="UniProtKB-KW"/>
</dbReference>
<keyword evidence="2" id="KW-0645">Protease</keyword>
<evidence type="ECO:0000256" key="5">
    <source>
        <dbReference type="ARBA" id="ARBA00022807"/>
    </source>
</evidence>
<evidence type="ECO:0000256" key="6">
    <source>
        <dbReference type="SAM" id="SignalP"/>
    </source>
</evidence>
<dbReference type="Pfam" id="PF00877">
    <property type="entry name" value="NLPC_P60"/>
    <property type="match status" value="1"/>
</dbReference>
<keyword evidence="3 6" id="KW-0732">Signal</keyword>
<dbReference type="PROSITE" id="PS51257">
    <property type="entry name" value="PROKAR_LIPOPROTEIN"/>
    <property type="match status" value="1"/>
</dbReference>
<reference evidence="8 9" key="1">
    <citation type="submission" date="2018-01" db="EMBL/GenBank/DDBJ databases">
        <authorList>
            <person name="Gaut B.S."/>
            <person name="Morton B.R."/>
            <person name="Clegg M.T."/>
            <person name="Duvall M.R."/>
        </authorList>
    </citation>
    <scope>NUCLEOTIDE SEQUENCE [LARGE SCALE GENOMIC DNA]</scope>
    <source>
        <strain evidence="8 9">HR-AV</strain>
    </source>
</reference>
<dbReference type="InterPro" id="IPR000064">
    <property type="entry name" value="NLP_P60_dom"/>
</dbReference>
<name>A0A2S5A1M8_9SPHI</name>
<organism evidence="8 9">
    <name type="scientific">Solitalea longa</name>
    <dbReference type="NCBI Taxonomy" id="2079460"/>
    <lineage>
        <taxon>Bacteria</taxon>
        <taxon>Pseudomonadati</taxon>
        <taxon>Bacteroidota</taxon>
        <taxon>Sphingobacteriia</taxon>
        <taxon>Sphingobacteriales</taxon>
        <taxon>Sphingobacteriaceae</taxon>
        <taxon>Solitalea</taxon>
    </lineage>
</organism>
<accession>A0A2S5A1M8</accession>
<dbReference type="InterPro" id="IPR052062">
    <property type="entry name" value="Murein_DD/LD_carboxypeptidase"/>
</dbReference>
<feature type="domain" description="NlpC/P60" evidence="7">
    <location>
        <begin position="69"/>
        <end position="191"/>
    </location>
</feature>
<keyword evidence="5" id="KW-0788">Thiol protease</keyword>
<dbReference type="PROSITE" id="PS51935">
    <property type="entry name" value="NLPC_P60"/>
    <property type="match status" value="1"/>
</dbReference>
<evidence type="ECO:0000256" key="3">
    <source>
        <dbReference type="ARBA" id="ARBA00022729"/>
    </source>
</evidence>
<comment type="caution">
    <text evidence="8">The sequence shown here is derived from an EMBL/GenBank/DDBJ whole genome shotgun (WGS) entry which is preliminary data.</text>
</comment>
<dbReference type="SUPFAM" id="SSF54001">
    <property type="entry name" value="Cysteine proteinases"/>
    <property type="match status" value="1"/>
</dbReference>
<dbReference type="OrthoDB" id="9807055at2"/>
<dbReference type="Gene3D" id="3.90.1720.10">
    <property type="entry name" value="endopeptidase domain like (from Nostoc punctiforme)"/>
    <property type="match status" value="1"/>
</dbReference>
<evidence type="ECO:0000313" key="9">
    <source>
        <dbReference type="Proteomes" id="UP000236893"/>
    </source>
</evidence>
<keyword evidence="4 8" id="KW-0378">Hydrolase</keyword>
<dbReference type="AlphaFoldDB" id="A0A2S5A1M8"/>
<gene>
    <name evidence="8" type="ORF">C3K47_12530</name>
</gene>
<dbReference type="GO" id="GO:0008234">
    <property type="term" value="F:cysteine-type peptidase activity"/>
    <property type="evidence" value="ECO:0007669"/>
    <property type="project" value="UniProtKB-KW"/>
</dbReference>
<feature type="chain" id="PRO_5015702340" evidence="6">
    <location>
        <begin position="22"/>
        <end position="191"/>
    </location>
</feature>
<comment type="similarity">
    <text evidence="1">Belongs to the peptidase C40 family.</text>
</comment>
<dbReference type="RefSeq" id="WP_103789486.1">
    <property type="nucleotide sequence ID" value="NZ_PQVF01000008.1"/>
</dbReference>
<dbReference type="PANTHER" id="PTHR47360:SF1">
    <property type="entry name" value="ENDOPEPTIDASE NLPC-RELATED"/>
    <property type="match status" value="1"/>
</dbReference>
<dbReference type="PANTHER" id="PTHR47360">
    <property type="entry name" value="MUREIN DD-ENDOPEPTIDASE MEPS/MUREIN LD-CARBOXYPEPTIDASE"/>
    <property type="match status" value="1"/>
</dbReference>
<sequence>MKNVKTKLYVFICLISFSACSTKKNVSNTHLKPNSNQSVTELNASNYSTVKDKYIIGYYAQELGVKENELNNVLLFRFIDEWMGVPYRIGGMTKSGIDCSGFTNLLYKNVYHLVIPRTTGEIYKELDVKPYTSLKEGDVVLMNYDGKKNSHVGVYLKNGRFVHASTSKGVMISDFNQAWYQKAYSAGGEVK</sequence>
<proteinExistence type="inferred from homology"/>
<evidence type="ECO:0000256" key="2">
    <source>
        <dbReference type="ARBA" id="ARBA00022670"/>
    </source>
</evidence>
<evidence type="ECO:0000313" key="8">
    <source>
        <dbReference type="EMBL" id="POY36023.1"/>
    </source>
</evidence>
<evidence type="ECO:0000256" key="1">
    <source>
        <dbReference type="ARBA" id="ARBA00007074"/>
    </source>
</evidence>
<evidence type="ECO:0000256" key="4">
    <source>
        <dbReference type="ARBA" id="ARBA00022801"/>
    </source>
</evidence>
<dbReference type="EMBL" id="PQVF01000008">
    <property type="protein sequence ID" value="POY36023.1"/>
    <property type="molecule type" value="Genomic_DNA"/>
</dbReference>
<evidence type="ECO:0000259" key="7">
    <source>
        <dbReference type="PROSITE" id="PS51935"/>
    </source>
</evidence>
<feature type="signal peptide" evidence="6">
    <location>
        <begin position="1"/>
        <end position="21"/>
    </location>
</feature>
<protein>
    <submittedName>
        <fullName evidence="8">Glycoside hydrolase</fullName>
    </submittedName>
</protein>
<keyword evidence="9" id="KW-1185">Reference proteome</keyword>